<evidence type="ECO:0000313" key="6">
    <source>
        <dbReference type="Proteomes" id="UP000595101"/>
    </source>
</evidence>
<dbReference type="PROSITE" id="PS50932">
    <property type="entry name" value="HTH_LACI_2"/>
    <property type="match status" value="1"/>
</dbReference>
<dbReference type="EMBL" id="CP065745">
    <property type="protein sequence ID" value="QPR55003.1"/>
    <property type="molecule type" value="Genomic_DNA"/>
</dbReference>
<dbReference type="CDD" id="cd01392">
    <property type="entry name" value="HTH_LacI"/>
    <property type="match status" value="1"/>
</dbReference>
<dbReference type="Pfam" id="PF00356">
    <property type="entry name" value="LacI"/>
    <property type="match status" value="1"/>
</dbReference>
<dbReference type="PANTHER" id="PTHR30146">
    <property type="entry name" value="LACI-RELATED TRANSCRIPTIONAL REPRESSOR"/>
    <property type="match status" value="1"/>
</dbReference>
<dbReference type="CDD" id="cd06267">
    <property type="entry name" value="PBP1_LacI_sugar_binding-like"/>
    <property type="match status" value="1"/>
</dbReference>
<dbReference type="Gene3D" id="3.40.50.2300">
    <property type="match status" value="2"/>
</dbReference>
<dbReference type="KEGG" id="aall:I6G90_00700"/>
<dbReference type="SUPFAM" id="SSF53822">
    <property type="entry name" value="Periplasmic binding protein-like I"/>
    <property type="match status" value="1"/>
</dbReference>
<organism evidence="5 6">
    <name type="scientific">Aeromonas allosaccharophila</name>
    <dbReference type="NCBI Taxonomy" id="656"/>
    <lineage>
        <taxon>Bacteria</taxon>
        <taxon>Pseudomonadati</taxon>
        <taxon>Pseudomonadota</taxon>
        <taxon>Gammaproteobacteria</taxon>
        <taxon>Aeromonadales</taxon>
        <taxon>Aeromonadaceae</taxon>
        <taxon>Aeromonas</taxon>
    </lineage>
</organism>
<keyword evidence="1" id="KW-0805">Transcription regulation</keyword>
<name>A0A7T2PFT8_9GAMM</name>
<evidence type="ECO:0000313" key="5">
    <source>
        <dbReference type="EMBL" id="QPR55003.1"/>
    </source>
</evidence>
<evidence type="ECO:0000256" key="1">
    <source>
        <dbReference type="ARBA" id="ARBA00023015"/>
    </source>
</evidence>
<dbReference type="PANTHER" id="PTHR30146:SF154">
    <property type="entry name" value="TRANSCRIPTION REGULATOR, MEMBER OF GALR FAMILY"/>
    <property type="match status" value="1"/>
</dbReference>
<dbReference type="AlphaFoldDB" id="A0A7T2PFT8"/>
<feature type="domain" description="HTH lacI-type" evidence="4">
    <location>
        <begin position="4"/>
        <end position="58"/>
    </location>
</feature>
<keyword evidence="3" id="KW-0804">Transcription</keyword>
<evidence type="ECO:0000256" key="3">
    <source>
        <dbReference type="ARBA" id="ARBA00023163"/>
    </source>
</evidence>
<evidence type="ECO:0000259" key="4">
    <source>
        <dbReference type="PROSITE" id="PS50932"/>
    </source>
</evidence>
<dbReference type="Pfam" id="PF00532">
    <property type="entry name" value="Peripla_BP_1"/>
    <property type="match status" value="1"/>
</dbReference>
<dbReference type="Proteomes" id="UP000595101">
    <property type="component" value="Chromosome"/>
</dbReference>
<dbReference type="InterPro" id="IPR001761">
    <property type="entry name" value="Peripla_BP/Lac1_sug-bd_dom"/>
</dbReference>
<sequence>MAKVSIVDVARVAGVSVSTVSLVLRKKGHISQPTIERVQCAIDELGYIYNQSAANLRSQKSNLIGLLFEQLDSDFSIKILKTLIQALDKKGFTVMVKTGQLQPPQLTGLLNEFKAQHVAGVILVASGSLDEPSAQSLAAVELPYQMIASYQEGEGMSDLVVCDPYRDGLTLTRFLLDMGHVTTLFLGGEQEDPVFTRRAEGYRAAYRERGIPERKALVITSDRDLAGQRQRLESALRSDNSISALVCHSFAAAMLATQCILKLGYGIGKDFILAQQKYVVCFQEVDRFSSEVMELPYLLLPLEAMTHQAVLQLLERIQSGTPQPLRAFAGDLIC</sequence>
<dbReference type="PROSITE" id="PS00356">
    <property type="entry name" value="HTH_LACI_1"/>
    <property type="match status" value="1"/>
</dbReference>
<dbReference type="InterPro" id="IPR010982">
    <property type="entry name" value="Lambda_DNA-bd_dom_sf"/>
</dbReference>
<dbReference type="Gene3D" id="1.10.260.40">
    <property type="entry name" value="lambda repressor-like DNA-binding domains"/>
    <property type="match status" value="1"/>
</dbReference>
<accession>A0A7T2PFT8</accession>
<dbReference type="RefSeq" id="WP_197929257.1">
    <property type="nucleotide sequence ID" value="NZ_CP065745.1"/>
</dbReference>
<dbReference type="SUPFAM" id="SSF47413">
    <property type="entry name" value="lambda repressor-like DNA-binding domains"/>
    <property type="match status" value="1"/>
</dbReference>
<dbReference type="InterPro" id="IPR000843">
    <property type="entry name" value="HTH_LacI"/>
</dbReference>
<dbReference type="InterPro" id="IPR028082">
    <property type="entry name" value="Peripla_BP_I"/>
</dbReference>
<reference evidence="5 6" key="1">
    <citation type="submission" date="2020-12" db="EMBL/GenBank/DDBJ databases">
        <title>FDA dAtabase for Regulatory Grade micrObial Sequences (FDA-ARGOS): Supporting development and validation of Infectious Disease Dx tests.</title>
        <authorList>
            <person name="Sproer C."/>
            <person name="Gronow S."/>
            <person name="Severitt S."/>
            <person name="Schroder I."/>
            <person name="Tallon L."/>
            <person name="Sadzewicz L."/>
            <person name="Zhao X."/>
            <person name="Boylan J."/>
            <person name="Ott S."/>
            <person name="Bowen H."/>
            <person name="Vavikolanu K."/>
            <person name="Mehta A."/>
            <person name="Aluvathingal J."/>
            <person name="Nadendla S."/>
            <person name="Lowell S."/>
            <person name="Myers T."/>
            <person name="Yan Y."/>
            <person name="Sichtig H."/>
        </authorList>
    </citation>
    <scope>NUCLEOTIDE SEQUENCE [LARGE SCALE GENOMIC DNA]</scope>
    <source>
        <strain evidence="5 6">FDAARGOS_933</strain>
    </source>
</reference>
<gene>
    <name evidence="5" type="ORF">I6G90_00700</name>
</gene>
<evidence type="ECO:0000256" key="2">
    <source>
        <dbReference type="ARBA" id="ARBA00023125"/>
    </source>
</evidence>
<dbReference type="SMART" id="SM00354">
    <property type="entry name" value="HTH_LACI"/>
    <property type="match status" value="1"/>
</dbReference>
<proteinExistence type="predicted"/>
<keyword evidence="2 5" id="KW-0238">DNA-binding</keyword>
<dbReference type="GO" id="GO:0000976">
    <property type="term" value="F:transcription cis-regulatory region binding"/>
    <property type="evidence" value="ECO:0007669"/>
    <property type="project" value="TreeGrafter"/>
</dbReference>
<protein>
    <submittedName>
        <fullName evidence="5">LacI family DNA-binding transcriptional regulator</fullName>
    </submittedName>
</protein>
<dbReference type="GeneID" id="60784080"/>
<dbReference type="GO" id="GO:0003700">
    <property type="term" value="F:DNA-binding transcription factor activity"/>
    <property type="evidence" value="ECO:0007669"/>
    <property type="project" value="TreeGrafter"/>
</dbReference>